<evidence type="ECO:0000259" key="1">
    <source>
        <dbReference type="PROSITE" id="PS50112"/>
    </source>
</evidence>
<dbReference type="CDD" id="cd00082">
    <property type="entry name" value="HisKA"/>
    <property type="match status" value="1"/>
</dbReference>
<reference evidence="2 3" key="1">
    <citation type="submission" date="2011-03" db="EMBL/GenBank/DDBJ databases">
        <title>The complete genome of Archaeoglobus veneficus SNP6.</title>
        <authorList>
            <consortium name="US DOE Joint Genome Institute (JGI-PGF)"/>
            <person name="Lucas S."/>
            <person name="Copeland A."/>
            <person name="Lapidus A."/>
            <person name="Bruce D."/>
            <person name="Goodwin L."/>
            <person name="Pitluck S."/>
            <person name="Kyrpides N."/>
            <person name="Mavromatis K."/>
            <person name="Pagani I."/>
            <person name="Ivanova N."/>
            <person name="Mikhailova N."/>
            <person name="Lu M."/>
            <person name="Detter J.C."/>
            <person name="Tapia R."/>
            <person name="Han C."/>
            <person name="Land M."/>
            <person name="Hauser L."/>
            <person name="Markowitz V."/>
            <person name="Cheng J.-F."/>
            <person name="Hugenholtz P."/>
            <person name="Woyke T."/>
            <person name="Wu D."/>
            <person name="Spring S."/>
            <person name="Brambilla E."/>
            <person name="Klenk H.-P."/>
            <person name="Eisen J.A."/>
        </authorList>
    </citation>
    <scope>NUCLEOTIDE SEQUENCE [LARGE SCALE GENOMIC DNA]</scope>
    <source>
        <strain>SNP6</strain>
    </source>
</reference>
<evidence type="ECO:0000313" key="3">
    <source>
        <dbReference type="Proteomes" id="UP000008136"/>
    </source>
</evidence>
<organism evidence="2 3">
    <name type="scientific">Archaeoglobus veneficus (strain DSM 11195 / SNP6)</name>
    <dbReference type="NCBI Taxonomy" id="693661"/>
    <lineage>
        <taxon>Archaea</taxon>
        <taxon>Methanobacteriati</taxon>
        <taxon>Methanobacteriota</taxon>
        <taxon>Archaeoglobi</taxon>
        <taxon>Archaeoglobales</taxon>
        <taxon>Archaeoglobaceae</taxon>
        <taxon>Archaeoglobus</taxon>
    </lineage>
</organism>
<gene>
    <name evidence="2" type="ordered locus">Arcve_0534</name>
</gene>
<dbReference type="InterPro" id="IPR000014">
    <property type="entry name" value="PAS"/>
</dbReference>
<dbReference type="SUPFAM" id="SSF55785">
    <property type="entry name" value="PYP-like sensor domain (PAS domain)"/>
    <property type="match status" value="1"/>
</dbReference>
<feature type="domain" description="PAS" evidence="1">
    <location>
        <begin position="15"/>
        <end position="69"/>
    </location>
</feature>
<dbReference type="STRING" id="693661.Arcve_0534"/>
<dbReference type="NCBIfam" id="TIGR00229">
    <property type="entry name" value="sensory_box"/>
    <property type="match status" value="1"/>
</dbReference>
<proteinExistence type="predicted"/>
<dbReference type="Pfam" id="PF01590">
    <property type="entry name" value="GAF"/>
    <property type="match status" value="2"/>
</dbReference>
<dbReference type="InterPro" id="IPR003661">
    <property type="entry name" value="HisK_dim/P_dom"/>
</dbReference>
<dbReference type="Gene3D" id="3.30.450.20">
    <property type="entry name" value="PAS domain"/>
    <property type="match status" value="1"/>
</dbReference>
<dbReference type="KEGG" id="ave:Arcve_0534"/>
<dbReference type="eggNOG" id="arCOG02278">
    <property type="taxonomic scope" value="Archaea"/>
</dbReference>
<dbReference type="InterPro" id="IPR035965">
    <property type="entry name" value="PAS-like_dom_sf"/>
</dbReference>
<dbReference type="Gene3D" id="1.20.120.1530">
    <property type="match status" value="2"/>
</dbReference>
<dbReference type="GeneID" id="10393630"/>
<dbReference type="InterPro" id="IPR029016">
    <property type="entry name" value="GAF-like_dom_sf"/>
</dbReference>
<dbReference type="EMBL" id="CP002588">
    <property type="protein sequence ID" value="AEA46561.1"/>
    <property type="molecule type" value="Genomic_DNA"/>
</dbReference>
<dbReference type="Gene3D" id="3.30.450.40">
    <property type="match status" value="2"/>
</dbReference>
<evidence type="ECO:0000313" key="2">
    <source>
        <dbReference type="EMBL" id="AEA46561.1"/>
    </source>
</evidence>
<dbReference type="SMART" id="SM00091">
    <property type="entry name" value="PAS"/>
    <property type="match status" value="1"/>
</dbReference>
<name>F2KQC8_ARCVS</name>
<dbReference type="CDD" id="cd00130">
    <property type="entry name" value="PAS"/>
    <property type="match status" value="1"/>
</dbReference>
<dbReference type="OrthoDB" id="8523at2157"/>
<dbReference type="HOGENOM" id="CLU_370736_0_0_2"/>
<dbReference type="eggNOG" id="arCOG06536">
    <property type="taxonomic scope" value="Archaea"/>
</dbReference>
<dbReference type="GO" id="GO:0000155">
    <property type="term" value="F:phosphorelay sensor kinase activity"/>
    <property type="evidence" value="ECO:0007669"/>
    <property type="project" value="InterPro"/>
</dbReference>
<dbReference type="RefSeq" id="WP_013683235.1">
    <property type="nucleotide sequence ID" value="NC_015320.1"/>
</dbReference>
<dbReference type="eggNOG" id="arCOG02329">
    <property type="taxonomic scope" value="Archaea"/>
</dbReference>
<dbReference type="InterPro" id="IPR003018">
    <property type="entry name" value="GAF"/>
</dbReference>
<sequence length="750" mass="84620">MSKLNTLPNHSGSIEPDKIALGIENVFVPIYVVTPEGEIVFASKGCARLTKLSVEELIGRKCYEVFNSNRCQTPGCPLNLYKEKTDACMDDKLYVEVTLPSGETRYLRAYHAPIASNGKLWGVIEVLEDFTEVKESVTRTMDMISSLIRGDFSKTLRTSELHEDFREIGETLNVLNIVLELGLRNISDAVKQIAEGKFSEVEWDMPGIYAEITNNINQAIKQINITLHEIQDLCTAIRDGDLSKMIDVSKLTGVFAEIGERINEMSIALELGLRNTSDAVKQIAEGKFSEVEWDMPGIYAEITNNINQAIKQINITLHEIQDLCTAIRDGDLSKMIDVSKLTGVFAEIGERINDAIKHVYELNNLLKVLSEINELVARERNPEIVLKAVCEKLSLIYDAVFTSLGSRKEELKPVRSKGIDIDSMNRAIKYCPSISKALDGQIMKLKMDDKLCRHCTDKPHKYVLSIPLIHDVLHGVITIHSSSDFSEDEIELLQKLSSNIAFALSAYEVEKDREKLNNLLKVLSEINELVARERNPEIVLKAVCEKLSLIYDAVFTSLGSRKEELKPVRSKGIDIDSMNRAIKYCPSISKALDGQIMKLKMDDKLCRHCTDKPHKYVLSIPLIHDVLHGVITIHSSSDFSEDEIELLQKLSSNIAFALSAYEVEKDREKAIEQLAANLKQFESSADRLRNPLAVIMGSLELVDELGKDKVFEIIREHVKRIKDELDDMRKEEIKTYKLTEKIYSTLTSKK</sequence>
<dbReference type="Pfam" id="PF13426">
    <property type="entry name" value="PAS_9"/>
    <property type="match status" value="1"/>
</dbReference>
<dbReference type="AlphaFoldDB" id="F2KQC8"/>
<keyword evidence="3" id="KW-1185">Reference proteome</keyword>
<dbReference type="SUPFAM" id="SSF55781">
    <property type="entry name" value="GAF domain-like"/>
    <property type="match status" value="2"/>
</dbReference>
<dbReference type="PROSITE" id="PS50112">
    <property type="entry name" value="PAS"/>
    <property type="match status" value="1"/>
</dbReference>
<protein>
    <submittedName>
        <fullName evidence="2">PAS sensor protein</fullName>
    </submittedName>
</protein>
<dbReference type="Proteomes" id="UP000008136">
    <property type="component" value="Chromosome"/>
</dbReference>
<accession>F2KQC8</accession>
<dbReference type="eggNOG" id="arCOG02372">
    <property type="taxonomic scope" value="Archaea"/>
</dbReference>